<evidence type="ECO:0000256" key="16">
    <source>
        <dbReference type="ARBA" id="ARBA00048763"/>
    </source>
</evidence>
<evidence type="ECO:0000256" key="8">
    <source>
        <dbReference type="ARBA" id="ARBA00022679"/>
    </source>
</evidence>
<keyword evidence="5" id="KW-0963">Cytoplasm</keyword>
<dbReference type="GO" id="GO:0005737">
    <property type="term" value="C:cytoplasm"/>
    <property type="evidence" value="ECO:0007669"/>
    <property type="project" value="UniProtKB-SubCell"/>
</dbReference>
<accession>A0A0L0C4A2</accession>
<keyword evidence="10" id="KW-0805">Transcription regulation</keyword>
<proteinExistence type="inferred from homology"/>
<comment type="catalytic activity">
    <reaction evidence="17">
        <text>a 5'-end (N(7)-methyl 5'-triphosphoguanosine)-ribonucleoside in snRNA + S-adenosyl-L-methionine = a 5'-end (N(2),N(7)-dimethyl 5'-triphosphoguanosine)-ribonucleoside in snRNA + S-adenosyl-L-homocysteine + H(+)</text>
        <dbReference type="Rhea" id="RHEA:78471"/>
        <dbReference type="Rhea" id="RHEA-COMP:19085"/>
        <dbReference type="Rhea" id="RHEA-COMP:19087"/>
        <dbReference type="ChEBI" id="CHEBI:15378"/>
        <dbReference type="ChEBI" id="CHEBI:57856"/>
        <dbReference type="ChEBI" id="CHEBI:59789"/>
        <dbReference type="ChEBI" id="CHEBI:156461"/>
        <dbReference type="ChEBI" id="CHEBI:172880"/>
    </reaction>
    <physiologicalReaction direction="left-to-right" evidence="17">
        <dbReference type="Rhea" id="RHEA:78472"/>
    </physiologicalReaction>
</comment>
<organism evidence="24 25">
    <name type="scientific">Lucilia cuprina</name>
    <name type="common">Green bottle fly</name>
    <name type="synonym">Australian sheep blowfly</name>
    <dbReference type="NCBI Taxonomy" id="7375"/>
    <lineage>
        <taxon>Eukaryota</taxon>
        <taxon>Metazoa</taxon>
        <taxon>Ecdysozoa</taxon>
        <taxon>Arthropoda</taxon>
        <taxon>Hexapoda</taxon>
        <taxon>Insecta</taxon>
        <taxon>Pterygota</taxon>
        <taxon>Neoptera</taxon>
        <taxon>Endopterygota</taxon>
        <taxon>Diptera</taxon>
        <taxon>Brachycera</taxon>
        <taxon>Muscomorpha</taxon>
        <taxon>Oestroidea</taxon>
        <taxon>Calliphoridae</taxon>
        <taxon>Luciliinae</taxon>
        <taxon>Lucilia</taxon>
    </lineage>
</organism>
<evidence type="ECO:0000256" key="2">
    <source>
        <dbReference type="ARBA" id="ARBA00004496"/>
    </source>
</evidence>
<evidence type="ECO:0000256" key="15">
    <source>
        <dbReference type="ARBA" id="ARBA00048740"/>
    </source>
</evidence>
<keyword evidence="11" id="KW-0804">Transcription</keyword>
<dbReference type="Proteomes" id="UP000037069">
    <property type="component" value="Unassembled WGS sequence"/>
</dbReference>
<dbReference type="InterPro" id="IPR019012">
    <property type="entry name" value="RNA_cap_Gua-N2-MeTrfase"/>
</dbReference>
<dbReference type="GO" id="GO:0071164">
    <property type="term" value="F:RNA cap trimethylguanosine synthase activity"/>
    <property type="evidence" value="ECO:0007669"/>
    <property type="project" value="TreeGrafter"/>
</dbReference>
<evidence type="ECO:0000256" key="3">
    <source>
        <dbReference type="ARBA" id="ARBA00004604"/>
    </source>
</evidence>
<comment type="catalytic activity">
    <reaction evidence="15">
        <text>a 5'-end (N(7)-methyl 5'-triphosphoguanosine)-ribonucleoside in snoRNA + S-adenosyl-L-methionine = a 5'-end (N(2),N(7)-dimethyl 5'-triphosphoguanosine)-ribonucleoside in snoRNA + S-adenosyl-L-homocysteine + H(+)</text>
        <dbReference type="Rhea" id="RHEA:78475"/>
        <dbReference type="Rhea" id="RHEA-COMP:19086"/>
        <dbReference type="Rhea" id="RHEA-COMP:19088"/>
        <dbReference type="ChEBI" id="CHEBI:15378"/>
        <dbReference type="ChEBI" id="CHEBI:57856"/>
        <dbReference type="ChEBI" id="CHEBI:59789"/>
        <dbReference type="ChEBI" id="CHEBI:156461"/>
        <dbReference type="ChEBI" id="CHEBI:172880"/>
    </reaction>
    <physiologicalReaction direction="left-to-right" evidence="15">
        <dbReference type="Rhea" id="RHEA:78476"/>
    </physiologicalReaction>
</comment>
<dbReference type="CDD" id="cd02440">
    <property type="entry name" value="AdoMet_MTases"/>
    <property type="match status" value="1"/>
</dbReference>
<evidence type="ECO:0000256" key="23">
    <source>
        <dbReference type="SAM" id="MobiDB-lite"/>
    </source>
</evidence>
<evidence type="ECO:0000256" key="22">
    <source>
        <dbReference type="ARBA" id="ARBA00081504"/>
    </source>
</evidence>
<feature type="compositionally biased region" description="Basic and acidic residues" evidence="23">
    <location>
        <begin position="85"/>
        <end position="98"/>
    </location>
</feature>
<evidence type="ECO:0000256" key="9">
    <source>
        <dbReference type="ARBA" id="ARBA00022691"/>
    </source>
</evidence>
<evidence type="ECO:0000256" key="7">
    <source>
        <dbReference type="ARBA" id="ARBA00022603"/>
    </source>
</evidence>
<dbReference type="OrthoDB" id="194443at2759"/>
<comment type="similarity">
    <text evidence="13">Belongs to the methyltransferase superfamily. Trimethylguanosine synthase family.</text>
</comment>
<reference evidence="24 25" key="1">
    <citation type="journal article" date="2015" name="Nat. Commun.">
        <title>Lucilia cuprina genome unlocks parasitic fly biology to underpin future interventions.</title>
        <authorList>
            <person name="Anstead C.A."/>
            <person name="Korhonen P.K."/>
            <person name="Young N.D."/>
            <person name="Hall R.S."/>
            <person name="Jex A.R."/>
            <person name="Murali S.C."/>
            <person name="Hughes D.S."/>
            <person name="Lee S.F."/>
            <person name="Perry T."/>
            <person name="Stroehlein A.J."/>
            <person name="Ansell B.R."/>
            <person name="Breugelmans B."/>
            <person name="Hofmann A."/>
            <person name="Qu J."/>
            <person name="Dugan S."/>
            <person name="Lee S.L."/>
            <person name="Chao H."/>
            <person name="Dinh H."/>
            <person name="Han Y."/>
            <person name="Doddapaneni H.V."/>
            <person name="Worley K.C."/>
            <person name="Muzny D.M."/>
            <person name="Ioannidis P."/>
            <person name="Waterhouse R.M."/>
            <person name="Zdobnov E.M."/>
            <person name="James P.J."/>
            <person name="Bagnall N.H."/>
            <person name="Kotze A.C."/>
            <person name="Gibbs R.A."/>
            <person name="Richards S."/>
            <person name="Batterham P."/>
            <person name="Gasser R.B."/>
        </authorList>
    </citation>
    <scope>NUCLEOTIDE SEQUENCE [LARGE SCALE GENOMIC DNA]</scope>
    <source>
        <strain evidence="24 25">LS</strain>
        <tissue evidence="24">Full body</tissue>
    </source>
</reference>
<name>A0A0L0C4A2_LUCCU</name>
<evidence type="ECO:0000256" key="12">
    <source>
        <dbReference type="ARBA" id="ARBA00023242"/>
    </source>
</evidence>
<keyword evidence="7" id="KW-0489">Methyltransferase</keyword>
<keyword evidence="6" id="KW-0597">Phosphoprotein</keyword>
<evidence type="ECO:0000256" key="11">
    <source>
        <dbReference type="ARBA" id="ARBA00023163"/>
    </source>
</evidence>
<evidence type="ECO:0000256" key="10">
    <source>
        <dbReference type="ARBA" id="ARBA00023015"/>
    </source>
</evidence>
<dbReference type="FunFam" id="3.40.50.150:FF:000066">
    <property type="entry name" value="Trimethylguanosine synthase 1"/>
    <property type="match status" value="1"/>
</dbReference>
<dbReference type="GO" id="GO:0005730">
    <property type="term" value="C:nucleolus"/>
    <property type="evidence" value="ECO:0007669"/>
    <property type="project" value="UniProtKB-SubCell"/>
</dbReference>
<evidence type="ECO:0000256" key="14">
    <source>
        <dbReference type="ARBA" id="ARBA00047418"/>
    </source>
</evidence>
<protein>
    <recommendedName>
        <fullName evidence="4">Trimethylguanosine synthase</fullName>
    </recommendedName>
    <alternativeName>
        <fullName evidence="18">Cap-specific guanine-N(2) methyltransferase</fullName>
    </alternativeName>
    <alternativeName>
        <fullName evidence="21">Nuclear receptor coactivator 6-interacting protein</fullName>
    </alternativeName>
    <alternativeName>
        <fullName evidence="22">PRIP-interacting protein with methyltransferase motif</fullName>
    </alternativeName>
</protein>
<evidence type="ECO:0000256" key="13">
    <source>
        <dbReference type="ARBA" id="ARBA00025783"/>
    </source>
</evidence>
<keyword evidence="9" id="KW-0949">S-adenosyl-L-methionine</keyword>
<dbReference type="EMBL" id="JRES01000936">
    <property type="protein sequence ID" value="KNC27062.1"/>
    <property type="molecule type" value="Genomic_DNA"/>
</dbReference>
<feature type="region of interest" description="Disordered" evidence="23">
    <location>
        <begin position="76"/>
        <end position="98"/>
    </location>
</feature>
<evidence type="ECO:0000313" key="25">
    <source>
        <dbReference type="Proteomes" id="UP000037069"/>
    </source>
</evidence>
<comment type="catalytic activity">
    <reaction evidence="14">
        <text>a 5'-end (N(2),N(7)-dimethyl 5'-triphosphoguanosine)-ribonucleoside in snoRNA + S-adenosyl-L-methionine = a 5'-end (N(2),N(2),N(7)-trimethyl 5'-triphosphoguanosine)-ribonucleoside in snoRNA + S-adenosyl-L-homocysteine + H(+)</text>
        <dbReference type="Rhea" id="RHEA:78507"/>
        <dbReference type="Rhea" id="RHEA-COMP:19088"/>
        <dbReference type="Rhea" id="RHEA-COMP:19090"/>
        <dbReference type="ChEBI" id="CHEBI:15378"/>
        <dbReference type="ChEBI" id="CHEBI:57856"/>
        <dbReference type="ChEBI" id="CHEBI:59789"/>
        <dbReference type="ChEBI" id="CHEBI:167623"/>
        <dbReference type="ChEBI" id="CHEBI:172880"/>
    </reaction>
    <physiologicalReaction direction="left-to-right" evidence="14">
        <dbReference type="Rhea" id="RHEA:78508"/>
    </physiologicalReaction>
</comment>
<dbReference type="GO" id="GO:0015030">
    <property type="term" value="C:Cajal body"/>
    <property type="evidence" value="ECO:0007669"/>
    <property type="project" value="UniProtKB-SubCell"/>
</dbReference>
<dbReference type="PANTHER" id="PTHR14741:SF32">
    <property type="entry name" value="TRIMETHYLGUANOSINE SYNTHASE"/>
    <property type="match status" value="1"/>
</dbReference>
<evidence type="ECO:0000256" key="5">
    <source>
        <dbReference type="ARBA" id="ARBA00022490"/>
    </source>
</evidence>
<evidence type="ECO:0000256" key="1">
    <source>
        <dbReference type="ARBA" id="ARBA00004408"/>
    </source>
</evidence>
<evidence type="ECO:0000256" key="6">
    <source>
        <dbReference type="ARBA" id="ARBA00022553"/>
    </source>
</evidence>
<evidence type="ECO:0000256" key="18">
    <source>
        <dbReference type="ARBA" id="ARBA00049790"/>
    </source>
</evidence>
<dbReference type="AlphaFoldDB" id="A0A0L0C4A2"/>
<keyword evidence="12" id="KW-0539">Nucleus</keyword>
<dbReference type="STRING" id="7375.A0A0L0C4A2"/>
<keyword evidence="25" id="KW-1185">Reference proteome</keyword>
<gene>
    <name evidence="24" type="ORF">FF38_10767</name>
</gene>
<evidence type="ECO:0000313" key="24">
    <source>
        <dbReference type="EMBL" id="KNC27062.1"/>
    </source>
</evidence>
<sequence length="573" mass="66449">MSQYFIESKSKQPIFFSFSRILENQEIFDYDLFIKEFQENFEQEQQDNWCKYWQKEGEEEVLKKWNEKYKEYLKTEQESEEQQEKEENCSKEDKEISEKEIVTATTSADVLTEKSWDDLWQEHREEIYCEQYLIFTTIYYNYFLDLKKSCETPQPIAEDLEEVEEEQEEEACSQSKLAEELEQLKILGLPTSFGGRPQSCSKKQKPRNKTIHYSDYFSDSEMENESNCSDLEEYDKEQDTKELEEDTLHGVQEKAINKQQKRKRNRKLKNVPSFILEEKGLLKYWRKRFSLFSRFDEGIQLDRESWFSVTPEKVAKHLAERLKCSIIVDGFCGSGGNVIQFALTCDKVIAIDIDPIKLQMAKHNAEIYKVSHKIEFILGDFLQLAAGGKLKADIVFLSPPWGGPKYKNKKEFDIEKYLLPVKASELVAASRNVSENIALFLPRNSSVKQIVKLAGIGKRCEIEHNYLDSRLVAITALYGEEILMHYSVTYKILQIDDIFLIIRKLINYSFVGKLTRIKGTIFASQASEKFSTKAVGGGSATTSGKYLPVLTCNPLRPTFIAPTISSLVSYINT</sequence>
<evidence type="ECO:0000256" key="17">
    <source>
        <dbReference type="ARBA" id="ARBA00049075"/>
    </source>
</evidence>
<comment type="function">
    <text evidence="19">Catalyzes the 2 serial methylation steps for the conversion of the 7-monomethylguanosine (m(7)G) caps of snRNAs and snoRNAs to a 2,2,7-trimethylguanosine (m(2,2,7)G) cap structure. The enzyme is specific for guanine, and N7 methylation must precede N2 methylation. Hypermethylation of the m7G cap of U snRNAs leads to their concentration in nuclear foci, their colocalization with coilin and the formation of canonical Cajal bodies (CBs). Plays a role in transcriptional regulation.</text>
</comment>
<dbReference type="PANTHER" id="PTHR14741">
    <property type="entry name" value="S-ADENOSYLMETHIONINE-DEPENDENT METHYLTRANSFERASE RELATED"/>
    <property type="match status" value="1"/>
</dbReference>
<comment type="subcellular location">
    <subcellularLocation>
        <location evidence="2">Cytoplasm</location>
    </subcellularLocation>
    <subcellularLocation>
        <location evidence="1">Nucleus</location>
        <location evidence="1">Cajal body</location>
    </subcellularLocation>
    <subcellularLocation>
        <location evidence="3">Nucleus</location>
        <location evidence="3">Nucleolus</location>
    </subcellularLocation>
</comment>
<dbReference type="InterPro" id="IPR029063">
    <property type="entry name" value="SAM-dependent_MTases_sf"/>
</dbReference>
<dbReference type="Gene3D" id="3.40.50.150">
    <property type="entry name" value="Vaccinia Virus protein VP39"/>
    <property type="match status" value="1"/>
</dbReference>
<dbReference type="OMA" id="FWQREGH"/>
<evidence type="ECO:0000256" key="20">
    <source>
        <dbReference type="ARBA" id="ARBA00064494"/>
    </source>
</evidence>
<comment type="catalytic activity">
    <reaction evidence="16">
        <text>a 5'-end (N(2),N(7)-dimethyl 5'-triphosphoguanosine)-ribonucleoside in snRNA + S-adenosyl-L-methionine = a 5'-end (N(2),N(2),N(7)-trimethyl 5'-triphosphoguanosine)-ribonucleoside in snRNA + S-adenosyl-L-homocysteine + H(+)</text>
        <dbReference type="Rhea" id="RHEA:78479"/>
        <dbReference type="Rhea" id="RHEA-COMP:19087"/>
        <dbReference type="Rhea" id="RHEA-COMP:19089"/>
        <dbReference type="ChEBI" id="CHEBI:15378"/>
        <dbReference type="ChEBI" id="CHEBI:57856"/>
        <dbReference type="ChEBI" id="CHEBI:59789"/>
        <dbReference type="ChEBI" id="CHEBI:167623"/>
        <dbReference type="ChEBI" id="CHEBI:172880"/>
    </reaction>
    <physiologicalReaction direction="left-to-right" evidence="16">
        <dbReference type="Rhea" id="RHEA:78480"/>
    </physiologicalReaction>
</comment>
<comment type="caution">
    <text evidence="24">The sequence shown here is derived from an EMBL/GenBank/DDBJ whole genome shotgun (WGS) entry which is preliminary data.</text>
</comment>
<evidence type="ECO:0000256" key="21">
    <source>
        <dbReference type="ARBA" id="ARBA00079339"/>
    </source>
</evidence>
<keyword evidence="8" id="KW-0808">Transferase</keyword>
<comment type="subunit">
    <text evidence="20">May form homooligomers. Interacts with CREBBP/CBP, EED/WAIT1, EP300/P300, NCOA6/PRIP, PPARBP/PBP and SMN.</text>
</comment>
<dbReference type="Pfam" id="PF09445">
    <property type="entry name" value="Methyltransf_15"/>
    <property type="match status" value="1"/>
</dbReference>
<evidence type="ECO:0000256" key="4">
    <source>
        <dbReference type="ARBA" id="ARBA00018517"/>
    </source>
</evidence>
<dbReference type="SUPFAM" id="SSF53335">
    <property type="entry name" value="S-adenosyl-L-methionine-dependent methyltransferases"/>
    <property type="match status" value="1"/>
</dbReference>
<evidence type="ECO:0000256" key="19">
    <source>
        <dbReference type="ARBA" id="ARBA00057179"/>
    </source>
</evidence>